<comment type="similarity">
    <text evidence="1">Belongs to the enoyl-CoA hydratase/isomerase family.</text>
</comment>
<dbReference type="Gene3D" id="3.90.226.10">
    <property type="entry name" value="2-enoyl-CoA Hydratase, Chain A, domain 1"/>
    <property type="match status" value="1"/>
</dbReference>
<reference evidence="3 4" key="1">
    <citation type="journal article" date="2019" name="Emerg. Microbes Infect.">
        <title>Comprehensive subspecies identification of 175 nontuberculous mycobacteria species based on 7547 genomic profiles.</title>
        <authorList>
            <person name="Matsumoto Y."/>
            <person name="Kinjo T."/>
            <person name="Motooka D."/>
            <person name="Nabeya D."/>
            <person name="Jung N."/>
            <person name="Uechi K."/>
            <person name="Horii T."/>
            <person name="Iida T."/>
            <person name="Fujita J."/>
            <person name="Nakamura S."/>
        </authorList>
    </citation>
    <scope>NUCLEOTIDE SEQUENCE [LARGE SCALE GENOMIC DNA]</scope>
    <source>
        <strain evidence="3 4">JCM 17324</strain>
    </source>
</reference>
<evidence type="ECO:0000313" key="4">
    <source>
        <dbReference type="Proteomes" id="UP000466831"/>
    </source>
</evidence>
<accession>A0ABM7JF90</accession>
<dbReference type="Pfam" id="PF00378">
    <property type="entry name" value="ECH_1"/>
    <property type="match status" value="1"/>
</dbReference>
<dbReference type="PANTHER" id="PTHR43459">
    <property type="entry name" value="ENOYL-COA HYDRATASE"/>
    <property type="match status" value="1"/>
</dbReference>
<keyword evidence="4" id="KW-1185">Reference proteome</keyword>
<proteinExistence type="inferred from homology"/>
<name>A0ABM7JF90_9MYCO</name>
<sequence length="269" mass="28026">MLGGAVMTQTEGDPESGVSVERGNSVSTITIDRPRRMNALTYRTMVRLAECVEIEAQRSEVRALVLTGRGGSFSAGADLSSPDDQSVTPEDGVRAANRVVTAILNAQVPVVARVPGAAVGVGVPIALAADLVVASEGAYFLLAFTKVGLMPDGGASLLVTASIGRARAMAMVMRAERVPASAAVAMGLIDRAVPADELDAAVDASVTHFVRGPRQAFVSAKRAINAAALDLLPATMEREVEGQSKLLRSNDFLEGARAMLGKRPPQFTD</sequence>
<evidence type="ECO:0000256" key="2">
    <source>
        <dbReference type="SAM" id="MobiDB-lite"/>
    </source>
</evidence>
<dbReference type="Gene3D" id="1.10.12.10">
    <property type="entry name" value="Lyase 2-enoyl-coa Hydratase, Chain A, domain 2"/>
    <property type="match status" value="1"/>
</dbReference>
<evidence type="ECO:0000313" key="3">
    <source>
        <dbReference type="EMBL" id="BBY12561.1"/>
    </source>
</evidence>
<dbReference type="InterPro" id="IPR014748">
    <property type="entry name" value="Enoyl-CoA_hydra_C"/>
</dbReference>
<organism evidence="3 4">
    <name type="scientific">Mycobacterium marseillense</name>
    <dbReference type="NCBI Taxonomy" id="701042"/>
    <lineage>
        <taxon>Bacteria</taxon>
        <taxon>Bacillati</taxon>
        <taxon>Actinomycetota</taxon>
        <taxon>Actinomycetes</taxon>
        <taxon>Mycobacteriales</taxon>
        <taxon>Mycobacteriaceae</taxon>
        <taxon>Mycobacterium</taxon>
        <taxon>Mycobacterium avium complex (MAC)</taxon>
    </lineage>
</organism>
<protein>
    <submittedName>
        <fullName evidence="3">Enoyl-CoA hydratase</fullName>
    </submittedName>
</protein>
<dbReference type="Proteomes" id="UP000466831">
    <property type="component" value="Chromosome"/>
</dbReference>
<dbReference type="PANTHER" id="PTHR43459:SF1">
    <property type="entry name" value="EG:BACN32G11.4 PROTEIN"/>
    <property type="match status" value="1"/>
</dbReference>
<dbReference type="EMBL" id="AP022584">
    <property type="protein sequence ID" value="BBY12561.1"/>
    <property type="molecule type" value="Genomic_DNA"/>
</dbReference>
<dbReference type="InterPro" id="IPR001753">
    <property type="entry name" value="Enoyl-CoA_hydra/iso"/>
</dbReference>
<gene>
    <name evidence="3" type="primary">echA10</name>
    <name evidence="3" type="ORF">MMARJ_33010</name>
</gene>
<feature type="region of interest" description="Disordered" evidence="2">
    <location>
        <begin position="1"/>
        <end position="23"/>
    </location>
</feature>
<dbReference type="CDD" id="cd06558">
    <property type="entry name" value="crotonase-like"/>
    <property type="match status" value="1"/>
</dbReference>
<dbReference type="InterPro" id="IPR029045">
    <property type="entry name" value="ClpP/crotonase-like_dom_sf"/>
</dbReference>
<dbReference type="SUPFAM" id="SSF52096">
    <property type="entry name" value="ClpP/crotonase"/>
    <property type="match status" value="1"/>
</dbReference>
<evidence type="ECO:0000256" key="1">
    <source>
        <dbReference type="ARBA" id="ARBA00005254"/>
    </source>
</evidence>